<dbReference type="GO" id="GO:0071555">
    <property type="term" value="P:cell wall organization"/>
    <property type="evidence" value="ECO:0007669"/>
    <property type="project" value="UniProtKB-KW"/>
</dbReference>
<dbReference type="SUPFAM" id="SSF49899">
    <property type="entry name" value="Concanavalin A-like lectins/glucanases"/>
    <property type="match status" value="1"/>
</dbReference>
<evidence type="ECO:0000256" key="5">
    <source>
        <dbReference type="PIRSR" id="PIRSR005604-1"/>
    </source>
</evidence>
<dbReference type="Pfam" id="PF00722">
    <property type="entry name" value="Glyco_hydro_16"/>
    <property type="match status" value="1"/>
</dbReference>
<dbReference type="InterPro" id="IPR010713">
    <property type="entry name" value="XET_C"/>
</dbReference>
<evidence type="ECO:0000256" key="6">
    <source>
        <dbReference type="RuleBase" id="RU361120"/>
    </source>
</evidence>
<comment type="function">
    <text evidence="6">Catalyzes xyloglucan endohydrolysis (XEH) and/or endotransglycosylation (XET). Cleaves and religates xyloglucan polymers, an essential constituent of the primary cell wall, and thereby participates in cell wall construction of growing tissues.</text>
</comment>
<evidence type="ECO:0000313" key="8">
    <source>
        <dbReference type="EMBL" id="KVH97308.1"/>
    </source>
</evidence>
<dbReference type="Proteomes" id="UP000243975">
    <property type="component" value="Unassembled WGS sequence"/>
</dbReference>
<keyword evidence="3" id="KW-1015">Disulfide bond</keyword>
<evidence type="ECO:0000256" key="3">
    <source>
        <dbReference type="ARBA" id="ARBA00023157"/>
    </source>
</evidence>
<keyword evidence="2 6" id="KW-0378">Hydrolase</keyword>
<feature type="chain" id="PRO_5006989410" description="Xyloglucan endotransglucosylase/hydrolase" evidence="6">
    <location>
        <begin position="25"/>
        <end position="319"/>
    </location>
</feature>
<dbReference type="EC" id="2.4.1.207" evidence="6"/>
<dbReference type="EMBL" id="LEKV01003840">
    <property type="protein sequence ID" value="KVH97308.1"/>
    <property type="molecule type" value="Genomic_DNA"/>
</dbReference>
<feature type="active site" description="Proton donor" evidence="5">
    <location>
        <position position="113"/>
    </location>
</feature>
<keyword evidence="4 6" id="KW-0326">Glycosidase</keyword>
<keyword evidence="1 6" id="KW-0808">Transferase</keyword>
<dbReference type="PIRSF" id="PIRSF005604">
    <property type="entry name" value="XET"/>
    <property type="match status" value="1"/>
</dbReference>
<comment type="PTM">
    <text evidence="6">Contains at least one intrachain disulfide bond essential for its enzymatic activity.</text>
</comment>
<dbReference type="OrthoDB" id="4781at2759"/>
<proteinExistence type="inferred from homology"/>
<dbReference type="GO" id="GO:0004553">
    <property type="term" value="F:hydrolase activity, hydrolyzing O-glycosyl compounds"/>
    <property type="evidence" value="ECO:0007669"/>
    <property type="project" value="InterPro"/>
</dbReference>
<dbReference type="AlphaFoldDB" id="A0A103XUT0"/>
<keyword evidence="6" id="KW-0961">Cell wall biogenesis/degradation</keyword>
<dbReference type="STRING" id="59895.A0A103XUT0"/>
<evidence type="ECO:0000256" key="2">
    <source>
        <dbReference type="ARBA" id="ARBA00022801"/>
    </source>
</evidence>
<organism evidence="8 9">
    <name type="scientific">Cynara cardunculus var. scolymus</name>
    <name type="common">Globe artichoke</name>
    <name type="synonym">Cynara scolymus</name>
    <dbReference type="NCBI Taxonomy" id="59895"/>
    <lineage>
        <taxon>Eukaryota</taxon>
        <taxon>Viridiplantae</taxon>
        <taxon>Streptophyta</taxon>
        <taxon>Embryophyta</taxon>
        <taxon>Tracheophyta</taxon>
        <taxon>Spermatophyta</taxon>
        <taxon>Magnoliopsida</taxon>
        <taxon>eudicotyledons</taxon>
        <taxon>Gunneridae</taxon>
        <taxon>Pentapetalae</taxon>
        <taxon>asterids</taxon>
        <taxon>campanulids</taxon>
        <taxon>Asterales</taxon>
        <taxon>Asteraceae</taxon>
        <taxon>Carduoideae</taxon>
        <taxon>Cardueae</taxon>
        <taxon>Carduinae</taxon>
        <taxon>Cynara</taxon>
    </lineage>
</organism>
<evidence type="ECO:0000256" key="4">
    <source>
        <dbReference type="ARBA" id="ARBA00023295"/>
    </source>
</evidence>
<keyword evidence="6" id="KW-0052">Apoplast</keyword>
<comment type="caution">
    <text evidence="8">The sequence shown here is derived from an EMBL/GenBank/DDBJ whole genome shotgun (WGS) entry which is preliminary data.</text>
</comment>
<dbReference type="Gramene" id="KVH97308">
    <property type="protein sequence ID" value="KVH97308"/>
    <property type="gene ID" value="Ccrd_000601"/>
</dbReference>
<evidence type="ECO:0000259" key="7">
    <source>
        <dbReference type="PROSITE" id="PS51762"/>
    </source>
</evidence>
<accession>A0A103XUT0</accession>
<dbReference type="InterPro" id="IPR013320">
    <property type="entry name" value="ConA-like_dom_sf"/>
</dbReference>
<gene>
    <name evidence="8" type="ORF">Ccrd_000601</name>
</gene>
<dbReference type="PROSITE" id="PS51762">
    <property type="entry name" value="GH16_2"/>
    <property type="match status" value="1"/>
</dbReference>
<dbReference type="OMA" id="TIWNGSD"/>
<dbReference type="GO" id="GO:0010411">
    <property type="term" value="P:xyloglucan metabolic process"/>
    <property type="evidence" value="ECO:0007669"/>
    <property type="project" value="InterPro"/>
</dbReference>
<feature type="signal peptide" evidence="6">
    <location>
        <begin position="1"/>
        <end position="24"/>
    </location>
</feature>
<feature type="active site" description="Nucleophile" evidence="5">
    <location>
        <position position="109"/>
    </location>
</feature>
<dbReference type="GO" id="GO:0016762">
    <property type="term" value="F:xyloglucan:xyloglucosyl transferase activity"/>
    <property type="evidence" value="ECO:0007669"/>
    <property type="project" value="UniProtKB-EC"/>
</dbReference>
<dbReference type="Gene3D" id="2.60.120.200">
    <property type="match status" value="1"/>
</dbReference>
<dbReference type="GO" id="GO:0048046">
    <property type="term" value="C:apoplast"/>
    <property type="evidence" value="ECO:0007669"/>
    <property type="project" value="UniProtKB-SubCell"/>
</dbReference>
<sequence>MSSSSSLRLVILLFTITVFKPTVSLNPSFVSFSETFSLLYGYQNIVPSNDDKSVQISMTKSSPGSGFVSRSTYHHGFFTASIKLPNNTYSAGVVATFYAQNNAFNRDDEIDFEFLGHIRGEGWVLQTNLYGNGSVHRGREEKFTLPFDPSQDFHDYSILWNTGRVVFYVDGLPIREVQKVEAMGGDFPSKPLFLYGTIWNGSDWATHNGRYKVDFSHGPFVTGYAGFILNGCPMTQSPASDCQVPLPDGLSSAERSKMQAFRSKYMTYSYCHDTGRYKTSLPECEAGAPVMQPAKTPVVLSPVEPPVSGESHRFGYIQY</sequence>
<name>A0A103XUT0_CYNCS</name>
<protein>
    <recommendedName>
        <fullName evidence="6">Xyloglucan endotransglucosylase/hydrolase</fullName>
        <ecNumber evidence="6">2.4.1.207</ecNumber>
    </recommendedName>
</protein>
<evidence type="ECO:0000256" key="1">
    <source>
        <dbReference type="ARBA" id="ARBA00022679"/>
    </source>
</evidence>
<keyword evidence="6" id="KW-0134">Cell wall</keyword>
<dbReference type="PANTHER" id="PTHR31062">
    <property type="entry name" value="XYLOGLUCAN ENDOTRANSGLUCOSYLASE/HYDROLASE PROTEIN 8-RELATED"/>
    <property type="match status" value="1"/>
</dbReference>
<evidence type="ECO:0000313" key="9">
    <source>
        <dbReference type="Proteomes" id="UP000243975"/>
    </source>
</evidence>
<dbReference type="GO" id="GO:0042546">
    <property type="term" value="P:cell wall biogenesis"/>
    <property type="evidence" value="ECO:0007669"/>
    <property type="project" value="InterPro"/>
</dbReference>
<comment type="subcellular location">
    <subcellularLocation>
        <location evidence="6">Secreted</location>
        <location evidence="6">Cell wall</location>
    </subcellularLocation>
    <subcellularLocation>
        <location evidence="6">Secreted</location>
        <location evidence="6">Extracellular space</location>
        <location evidence="6">Apoplast</location>
    </subcellularLocation>
</comment>
<dbReference type="InterPro" id="IPR000757">
    <property type="entry name" value="Beta-glucanase-like"/>
</dbReference>
<comment type="similarity">
    <text evidence="6">Belongs to the glycosyl hydrolase 16 family.</text>
</comment>
<feature type="domain" description="GH16" evidence="7">
    <location>
        <begin position="21"/>
        <end position="224"/>
    </location>
</feature>
<keyword evidence="9" id="KW-1185">Reference proteome</keyword>
<keyword evidence="6" id="KW-0964">Secreted</keyword>
<keyword evidence="6" id="KW-0732">Signal</keyword>
<dbReference type="InterPro" id="IPR016455">
    <property type="entry name" value="XTH"/>
</dbReference>
<dbReference type="InterPro" id="IPR044791">
    <property type="entry name" value="Beta-glucanase/XTH"/>
</dbReference>
<reference evidence="8 9" key="1">
    <citation type="journal article" date="2016" name="Sci. Rep.">
        <title>The genome sequence of the outbreeding globe artichoke constructed de novo incorporating a phase-aware low-pass sequencing strategy of F1 progeny.</title>
        <authorList>
            <person name="Scaglione D."/>
            <person name="Reyes-Chin-Wo S."/>
            <person name="Acquadro A."/>
            <person name="Froenicke L."/>
            <person name="Portis E."/>
            <person name="Beitel C."/>
            <person name="Tirone M."/>
            <person name="Mauro R."/>
            <person name="Lo Monaco A."/>
            <person name="Mauromicale G."/>
            <person name="Faccioli P."/>
            <person name="Cattivelli L."/>
            <person name="Rieseberg L."/>
            <person name="Michelmore R."/>
            <person name="Lanteri S."/>
        </authorList>
    </citation>
    <scope>NUCLEOTIDE SEQUENCE [LARGE SCALE GENOMIC DNA]</scope>
    <source>
        <strain evidence="8">2C</strain>
    </source>
</reference>
<dbReference type="Pfam" id="PF06955">
    <property type="entry name" value="XET_C"/>
    <property type="match status" value="1"/>
</dbReference>